<evidence type="ECO:0000313" key="2">
    <source>
        <dbReference type="Proteomes" id="UP000799767"/>
    </source>
</evidence>
<evidence type="ECO:0000313" key="1">
    <source>
        <dbReference type="EMBL" id="KAF2487591.1"/>
    </source>
</evidence>
<reference evidence="1" key="1">
    <citation type="journal article" date="2020" name="Stud. Mycol.">
        <title>101 Dothideomycetes genomes: a test case for predicting lifestyles and emergence of pathogens.</title>
        <authorList>
            <person name="Haridas S."/>
            <person name="Albert R."/>
            <person name="Binder M."/>
            <person name="Bloem J."/>
            <person name="Labutti K."/>
            <person name="Salamov A."/>
            <person name="Andreopoulos B."/>
            <person name="Baker S."/>
            <person name="Barry K."/>
            <person name="Bills G."/>
            <person name="Bluhm B."/>
            <person name="Cannon C."/>
            <person name="Castanera R."/>
            <person name="Culley D."/>
            <person name="Daum C."/>
            <person name="Ezra D."/>
            <person name="Gonzalez J."/>
            <person name="Henrissat B."/>
            <person name="Kuo A."/>
            <person name="Liang C."/>
            <person name="Lipzen A."/>
            <person name="Lutzoni F."/>
            <person name="Magnuson J."/>
            <person name="Mondo S."/>
            <person name="Nolan M."/>
            <person name="Ohm R."/>
            <person name="Pangilinan J."/>
            <person name="Park H.-J."/>
            <person name="Ramirez L."/>
            <person name="Alfaro M."/>
            <person name="Sun H."/>
            <person name="Tritt A."/>
            <person name="Yoshinaga Y."/>
            <person name="Zwiers L.-H."/>
            <person name="Turgeon B."/>
            <person name="Goodwin S."/>
            <person name="Spatafora J."/>
            <person name="Crous P."/>
            <person name="Grigoriev I."/>
        </authorList>
    </citation>
    <scope>NUCLEOTIDE SEQUENCE</scope>
    <source>
        <strain evidence="1">CBS 113389</strain>
    </source>
</reference>
<sequence length="56" mass="6642">MIFGGFRGIFSPHMAYLRSREAIQPGFRRSIHARICSQSLFKFLEPLRSDYDHRKL</sequence>
<proteinExistence type="predicted"/>
<accession>A0A6A6Q694</accession>
<name>A0A6A6Q694_9PEZI</name>
<dbReference type="EMBL" id="MU001631">
    <property type="protein sequence ID" value="KAF2487591.1"/>
    <property type="molecule type" value="Genomic_DNA"/>
</dbReference>
<gene>
    <name evidence="1" type="ORF">BDY17DRAFT_289254</name>
</gene>
<dbReference type="AlphaFoldDB" id="A0A6A6Q694"/>
<keyword evidence="2" id="KW-1185">Reference proteome</keyword>
<dbReference type="GeneID" id="54473330"/>
<organism evidence="1 2">
    <name type="scientific">Neohortaea acidophila</name>
    <dbReference type="NCBI Taxonomy" id="245834"/>
    <lineage>
        <taxon>Eukaryota</taxon>
        <taxon>Fungi</taxon>
        <taxon>Dikarya</taxon>
        <taxon>Ascomycota</taxon>
        <taxon>Pezizomycotina</taxon>
        <taxon>Dothideomycetes</taxon>
        <taxon>Dothideomycetidae</taxon>
        <taxon>Mycosphaerellales</taxon>
        <taxon>Teratosphaeriaceae</taxon>
        <taxon>Neohortaea</taxon>
    </lineage>
</organism>
<protein>
    <submittedName>
        <fullName evidence="1">Uncharacterized protein</fullName>
    </submittedName>
</protein>
<dbReference type="RefSeq" id="XP_033594160.1">
    <property type="nucleotide sequence ID" value="XM_033732328.1"/>
</dbReference>
<dbReference type="Proteomes" id="UP000799767">
    <property type="component" value="Unassembled WGS sequence"/>
</dbReference>